<dbReference type="Ensembl" id="ENSOKIT00005066076.1">
    <property type="protein sequence ID" value="ENSOKIP00005062183.1"/>
    <property type="gene ID" value="ENSOKIG00005026629.1"/>
</dbReference>
<organism evidence="1 2">
    <name type="scientific">Oncorhynchus kisutch</name>
    <name type="common">Coho salmon</name>
    <name type="synonym">Salmo kisutch</name>
    <dbReference type="NCBI Taxonomy" id="8019"/>
    <lineage>
        <taxon>Eukaryota</taxon>
        <taxon>Metazoa</taxon>
        <taxon>Chordata</taxon>
        <taxon>Craniata</taxon>
        <taxon>Vertebrata</taxon>
        <taxon>Euteleostomi</taxon>
        <taxon>Actinopterygii</taxon>
        <taxon>Neopterygii</taxon>
        <taxon>Teleostei</taxon>
        <taxon>Protacanthopterygii</taxon>
        <taxon>Salmoniformes</taxon>
        <taxon>Salmonidae</taxon>
        <taxon>Salmoninae</taxon>
        <taxon>Oncorhynchus</taxon>
    </lineage>
</organism>
<sequence length="99" mass="10623">PIPEPDSTCDNFLASRPAELFLQDVYGLKIKSKAKPDPINGVEPLSECLVRQDSATFLATGVGSLLDGLRRNQSLPAMIGATRGSPSHHLAFPVLLLIQ</sequence>
<protein>
    <submittedName>
        <fullName evidence="1">Uncharacterized protein</fullName>
    </submittedName>
</protein>
<dbReference type="AlphaFoldDB" id="A0A8C7HTL1"/>
<evidence type="ECO:0000313" key="1">
    <source>
        <dbReference type="Ensembl" id="ENSOKIP00005062183.1"/>
    </source>
</evidence>
<keyword evidence="2" id="KW-1185">Reference proteome</keyword>
<name>A0A8C7HTL1_ONCKI</name>
<reference evidence="1" key="1">
    <citation type="submission" date="2025-08" db="UniProtKB">
        <authorList>
            <consortium name="Ensembl"/>
        </authorList>
    </citation>
    <scope>IDENTIFICATION</scope>
</reference>
<proteinExistence type="predicted"/>
<accession>A0A8C7HTL1</accession>
<evidence type="ECO:0000313" key="2">
    <source>
        <dbReference type="Proteomes" id="UP000694557"/>
    </source>
</evidence>
<reference evidence="1" key="2">
    <citation type="submission" date="2025-09" db="UniProtKB">
        <authorList>
            <consortium name="Ensembl"/>
        </authorList>
    </citation>
    <scope>IDENTIFICATION</scope>
</reference>
<dbReference type="Proteomes" id="UP000694557">
    <property type="component" value="Unassembled WGS sequence"/>
</dbReference>